<reference evidence="1 2" key="1">
    <citation type="submission" date="2021-06" db="EMBL/GenBank/DDBJ databases">
        <title>Caerostris extrusa draft genome.</title>
        <authorList>
            <person name="Kono N."/>
            <person name="Arakawa K."/>
        </authorList>
    </citation>
    <scope>NUCLEOTIDE SEQUENCE [LARGE SCALE GENOMIC DNA]</scope>
</reference>
<sequence length="117" mass="13706">MRSVEEINADGQWTLLDRLQSHALVQELHNLFIVNENTVPKLRQHSRQNQGWSRCEVQKQYLTFSKAILYQPSTGTLEITTTQIEPNSRQYELDDREATNFNPFIKHNSQRAPLHCN</sequence>
<organism evidence="1 2">
    <name type="scientific">Caerostris extrusa</name>
    <name type="common">Bark spider</name>
    <name type="synonym">Caerostris bankana</name>
    <dbReference type="NCBI Taxonomy" id="172846"/>
    <lineage>
        <taxon>Eukaryota</taxon>
        <taxon>Metazoa</taxon>
        <taxon>Ecdysozoa</taxon>
        <taxon>Arthropoda</taxon>
        <taxon>Chelicerata</taxon>
        <taxon>Arachnida</taxon>
        <taxon>Araneae</taxon>
        <taxon>Araneomorphae</taxon>
        <taxon>Entelegynae</taxon>
        <taxon>Araneoidea</taxon>
        <taxon>Araneidae</taxon>
        <taxon>Caerostris</taxon>
    </lineage>
</organism>
<dbReference type="Proteomes" id="UP001054945">
    <property type="component" value="Unassembled WGS sequence"/>
</dbReference>
<evidence type="ECO:0000313" key="2">
    <source>
        <dbReference type="Proteomes" id="UP001054945"/>
    </source>
</evidence>
<proteinExistence type="predicted"/>
<protein>
    <submittedName>
        <fullName evidence="1">Uncharacterized protein</fullName>
    </submittedName>
</protein>
<evidence type="ECO:0000313" key="1">
    <source>
        <dbReference type="EMBL" id="GIY43751.1"/>
    </source>
</evidence>
<dbReference type="EMBL" id="BPLR01011025">
    <property type="protein sequence ID" value="GIY43751.1"/>
    <property type="molecule type" value="Genomic_DNA"/>
</dbReference>
<name>A0AAV4TEE4_CAEEX</name>
<accession>A0AAV4TEE4</accession>
<keyword evidence="2" id="KW-1185">Reference proteome</keyword>
<gene>
    <name evidence="1" type="ORF">CEXT_44161</name>
</gene>
<comment type="caution">
    <text evidence="1">The sequence shown here is derived from an EMBL/GenBank/DDBJ whole genome shotgun (WGS) entry which is preliminary data.</text>
</comment>
<dbReference type="AlphaFoldDB" id="A0AAV4TEE4"/>